<evidence type="ECO:0000256" key="2">
    <source>
        <dbReference type="ARBA" id="ARBA00022729"/>
    </source>
</evidence>
<reference evidence="7 8" key="1">
    <citation type="submission" date="2022-04" db="EMBL/GenBank/DDBJ databases">
        <title>Spirosoma sp. strain RP8 genome sequencing and assembly.</title>
        <authorList>
            <person name="Jung Y."/>
        </authorList>
    </citation>
    <scope>NUCLEOTIDE SEQUENCE [LARGE SCALE GENOMIC DNA]</scope>
    <source>
        <strain evidence="7 8">RP8</strain>
    </source>
</reference>
<keyword evidence="4 5" id="KW-0326">Glycosidase</keyword>
<dbReference type="GO" id="GO:0016787">
    <property type="term" value="F:hydrolase activity"/>
    <property type="evidence" value="ECO:0007669"/>
    <property type="project" value="UniProtKB-KW"/>
</dbReference>
<keyword evidence="2" id="KW-0732">Signal</keyword>
<comment type="caution">
    <text evidence="7">The sequence shown here is derived from an EMBL/GenBank/DDBJ whole genome shotgun (WGS) entry which is preliminary data.</text>
</comment>
<keyword evidence="6" id="KW-0472">Membrane</keyword>
<keyword evidence="8" id="KW-1185">Reference proteome</keyword>
<evidence type="ECO:0000313" key="7">
    <source>
        <dbReference type="EMBL" id="MCK8491065.1"/>
    </source>
</evidence>
<keyword evidence="6" id="KW-0812">Transmembrane</keyword>
<evidence type="ECO:0000256" key="6">
    <source>
        <dbReference type="SAM" id="Phobius"/>
    </source>
</evidence>
<dbReference type="InterPro" id="IPR023296">
    <property type="entry name" value="Glyco_hydro_beta-prop_sf"/>
</dbReference>
<dbReference type="Proteomes" id="UP001202180">
    <property type="component" value="Unassembled WGS sequence"/>
</dbReference>
<dbReference type="InterPro" id="IPR016828">
    <property type="entry name" value="Alpha-L-arabinofuranosidase"/>
</dbReference>
<dbReference type="PANTHER" id="PTHR43817">
    <property type="entry name" value="GLYCOSYL HYDROLASE"/>
    <property type="match status" value="1"/>
</dbReference>
<feature type="transmembrane region" description="Helical" evidence="6">
    <location>
        <begin position="28"/>
        <end position="47"/>
    </location>
</feature>
<name>A0ABT0HGC8_9BACT</name>
<dbReference type="PIRSF" id="PIRSF025414">
    <property type="entry name" value="Alpha-L-arabinofuranosidase"/>
    <property type="match status" value="1"/>
</dbReference>
<dbReference type="Pfam" id="PF04616">
    <property type="entry name" value="Glyco_hydro_43"/>
    <property type="match status" value="1"/>
</dbReference>
<keyword evidence="3 5" id="KW-0378">Hydrolase</keyword>
<evidence type="ECO:0000256" key="3">
    <source>
        <dbReference type="ARBA" id="ARBA00022801"/>
    </source>
</evidence>
<proteinExistence type="inferred from homology"/>
<dbReference type="CDD" id="cd18820">
    <property type="entry name" value="GH43_LbAraf43-like"/>
    <property type="match status" value="1"/>
</dbReference>
<dbReference type="EMBL" id="JALPRF010000001">
    <property type="protein sequence ID" value="MCK8491065.1"/>
    <property type="molecule type" value="Genomic_DNA"/>
</dbReference>
<evidence type="ECO:0000256" key="5">
    <source>
        <dbReference type="RuleBase" id="RU361187"/>
    </source>
</evidence>
<comment type="similarity">
    <text evidence="1 5">Belongs to the glycosyl hydrolase 43 family.</text>
</comment>
<dbReference type="PANTHER" id="PTHR43817:SF1">
    <property type="entry name" value="HYDROLASE, FAMILY 43, PUTATIVE (AFU_ORTHOLOGUE AFUA_3G01660)-RELATED"/>
    <property type="match status" value="1"/>
</dbReference>
<organism evidence="7 8">
    <name type="scientific">Spirosoma liriopis</name>
    <dbReference type="NCBI Taxonomy" id="2937440"/>
    <lineage>
        <taxon>Bacteria</taxon>
        <taxon>Pseudomonadati</taxon>
        <taxon>Bacteroidota</taxon>
        <taxon>Cytophagia</taxon>
        <taxon>Cytophagales</taxon>
        <taxon>Cytophagaceae</taxon>
        <taxon>Spirosoma</taxon>
    </lineage>
</organism>
<evidence type="ECO:0000313" key="8">
    <source>
        <dbReference type="Proteomes" id="UP001202180"/>
    </source>
</evidence>
<dbReference type="SUPFAM" id="SSF75005">
    <property type="entry name" value="Arabinanase/levansucrase/invertase"/>
    <property type="match status" value="1"/>
</dbReference>
<evidence type="ECO:0000256" key="4">
    <source>
        <dbReference type="ARBA" id="ARBA00023295"/>
    </source>
</evidence>
<dbReference type="InterPro" id="IPR006710">
    <property type="entry name" value="Glyco_hydro_43"/>
</dbReference>
<evidence type="ECO:0000256" key="1">
    <source>
        <dbReference type="ARBA" id="ARBA00009865"/>
    </source>
</evidence>
<gene>
    <name evidence="7" type="ORF">M0L20_04325</name>
</gene>
<sequence>MQVRQHCLGWPIASRLPFPVVLVRSGTYVYKLLCLLLLVGLSHYATAQRTFTNPVKSSGPDPWVFQKDGWYYYMNTTGRNLTLWRTRNMADLATAESKVVYTPPTGQGYSRDLWAPEIHAFNGRWYIYFSADSLNNLSHRIWVIENESADPMQGEWVMKGKIGDKDDHWEIDMSVIDFNGQLYASWSGWEGPTNGRQDIYIARLKNPWTIDGDRVKISQPDLPWEMHGDVPQEWHKNGEVPKIYVNEGPEFLRRNDKLFIVYSANACWLDYCLGLLTYNGKGDLLNPASWTKSPEPVFTQAPENGVWAPGHGGFFQSANGKEDWMIYHANPSATDGCGNKRAPRIQPFTWNADGTPNFGKPVGNVPIPVPAEQ</sequence>
<dbReference type="Gene3D" id="2.115.10.20">
    <property type="entry name" value="Glycosyl hydrolase domain, family 43"/>
    <property type="match status" value="1"/>
</dbReference>
<keyword evidence="6" id="KW-1133">Transmembrane helix</keyword>
<protein>
    <submittedName>
        <fullName evidence="7">Glycoside hydrolase family 43 protein</fullName>
    </submittedName>
</protein>
<accession>A0ABT0HGC8</accession>